<dbReference type="Pfam" id="PF07883">
    <property type="entry name" value="Cupin_2"/>
    <property type="match status" value="1"/>
</dbReference>
<name>A0A3D5QBZ3_FLESI</name>
<dbReference type="InterPro" id="IPR010982">
    <property type="entry name" value="Lambda_DNA-bd_dom_sf"/>
</dbReference>
<dbReference type="InterPro" id="IPR001387">
    <property type="entry name" value="Cro/C1-type_HTH"/>
</dbReference>
<dbReference type="GO" id="GO:0003700">
    <property type="term" value="F:DNA-binding transcription factor activity"/>
    <property type="evidence" value="ECO:0007669"/>
    <property type="project" value="TreeGrafter"/>
</dbReference>
<dbReference type="GO" id="GO:0003677">
    <property type="term" value="F:DNA binding"/>
    <property type="evidence" value="ECO:0007669"/>
    <property type="project" value="UniProtKB-KW"/>
</dbReference>
<dbReference type="InterPro" id="IPR050807">
    <property type="entry name" value="TransReg_Diox_bact_type"/>
</dbReference>
<dbReference type="CDD" id="cd02209">
    <property type="entry name" value="cupin_XRE_C"/>
    <property type="match status" value="1"/>
</dbReference>
<dbReference type="PROSITE" id="PS50943">
    <property type="entry name" value="HTH_CROC1"/>
    <property type="match status" value="1"/>
</dbReference>
<comment type="caution">
    <text evidence="3">The sequence shown here is derived from an EMBL/GenBank/DDBJ whole genome shotgun (WGS) entry which is preliminary data.</text>
</comment>
<accession>A0A3D5QBZ3</accession>
<proteinExistence type="predicted"/>
<evidence type="ECO:0000256" key="1">
    <source>
        <dbReference type="ARBA" id="ARBA00023125"/>
    </source>
</evidence>
<dbReference type="OMA" id="IWVITPP"/>
<reference evidence="3 4" key="1">
    <citation type="journal article" date="2018" name="Nat. Biotechnol.">
        <title>A standardized bacterial taxonomy based on genome phylogeny substantially revises the tree of life.</title>
        <authorList>
            <person name="Parks D.H."/>
            <person name="Chuvochina M."/>
            <person name="Waite D.W."/>
            <person name="Rinke C."/>
            <person name="Skarshewski A."/>
            <person name="Chaumeil P.A."/>
            <person name="Hugenholtz P."/>
        </authorList>
    </citation>
    <scope>NUCLEOTIDE SEQUENCE [LARGE SCALE GENOMIC DNA]</scope>
    <source>
        <strain evidence="3">UBA8672</strain>
    </source>
</reference>
<dbReference type="Gene3D" id="1.10.260.40">
    <property type="entry name" value="lambda repressor-like DNA-binding domains"/>
    <property type="match status" value="1"/>
</dbReference>
<dbReference type="Pfam" id="PF01381">
    <property type="entry name" value="HTH_3"/>
    <property type="match status" value="1"/>
</dbReference>
<dbReference type="InterPro" id="IPR014710">
    <property type="entry name" value="RmlC-like_jellyroll"/>
</dbReference>
<evidence type="ECO:0000313" key="3">
    <source>
        <dbReference type="EMBL" id="HCW93253.1"/>
    </source>
</evidence>
<dbReference type="SUPFAM" id="SSF47413">
    <property type="entry name" value="lambda repressor-like DNA-binding domains"/>
    <property type="match status" value="1"/>
</dbReference>
<keyword evidence="1" id="KW-0238">DNA-binding</keyword>
<gene>
    <name evidence="3" type="ORF">DHM44_06200</name>
</gene>
<dbReference type="InterPro" id="IPR013096">
    <property type="entry name" value="Cupin_2"/>
</dbReference>
<dbReference type="SMART" id="SM00530">
    <property type="entry name" value="HTH_XRE"/>
    <property type="match status" value="1"/>
</dbReference>
<dbReference type="Proteomes" id="UP000262325">
    <property type="component" value="Unassembled WGS sequence"/>
</dbReference>
<protein>
    <submittedName>
        <fullName evidence="3">Cupin domain-containing protein</fullName>
    </submittedName>
</protein>
<dbReference type="AlphaFoldDB" id="A0A3D5QBZ3"/>
<dbReference type="PANTHER" id="PTHR46797:SF1">
    <property type="entry name" value="METHYLPHOSPHONATE SYNTHASE"/>
    <property type="match status" value="1"/>
</dbReference>
<feature type="domain" description="HTH cro/C1-type" evidence="2">
    <location>
        <begin position="10"/>
        <end position="64"/>
    </location>
</feature>
<dbReference type="EMBL" id="DPPF01000121">
    <property type="protein sequence ID" value="HCW93253.1"/>
    <property type="molecule type" value="Genomic_DNA"/>
</dbReference>
<dbReference type="RefSeq" id="WP_013886331.1">
    <property type="nucleotide sequence ID" value="NZ_JAAZVV010000021.1"/>
</dbReference>
<dbReference type="Gene3D" id="2.60.120.10">
    <property type="entry name" value="Jelly Rolls"/>
    <property type="match status" value="1"/>
</dbReference>
<sequence>MKRKFLGSKIKSYRRSQGLSLQSVAEKIGKTKSYLSMIENSKAVPSLSTLRDIATCLGITIADFFDEEANNNSKVFKETFQFNNDARIIHSKKNEYNLYLLIQNQTFKMKTYIVELLPFGGYSQELRHEGQEQGLVLEGQISLYLDEHEYTLNKGDYFYFYSNKKHKVTNKSEEKAKIYWVYLPE</sequence>
<organism evidence="3 4">
    <name type="scientific">Flexistipes sinusarabici</name>
    <dbReference type="NCBI Taxonomy" id="2352"/>
    <lineage>
        <taxon>Bacteria</taxon>
        <taxon>Pseudomonadati</taxon>
        <taxon>Deferribacterota</taxon>
        <taxon>Deferribacteres</taxon>
        <taxon>Deferribacterales</taxon>
        <taxon>Flexistipitaceae</taxon>
        <taxon>Flexistipes</taxon>
    </lineage>
</organism>
<dbReference type="CDD" id="cd00093">
    <property type="entry name" value="HTH_XRE"/>
    <property type="match status" value="1"/>
</dbReference>
<dbReference type="PANTHER" id="PTHR46797">
    <property type="entry name" value="HTH-TYPE TRANSCRIPTIONAL REGULATOR"/>
    <property type="match status" value="1"/>
</dbReference>
<evidence type="ECO:0000259" key="2">
    <source>
        <dbReference type="PROSITE" id="PS50943"/>
    </source>
</evidence>
<dbReference type="InterPro" id="IPR011051">
    <property type="entry name" value="RmlC_Cupin_sf"/>
</dbReference>
<dbReference type="GO" id="GO:0005829">
    <property type="term" value="C:cytosol"/>
    <property type="evidence" value="ECO:0007669"/>
    <property type="project" value="TreeGrafter"/>
</dbReference>
<dbReference type="SUPFAM" id="SSF51182">
    <property type="entry name" value="RmlC-like cupins"/>
    <property type="match status" value="1"/>
</dbReference>
<evidence type="ECO:0000313" key="4">
    <source>
        <dbReference type="Proteomes" id="UP000262325"/>
    </source>
</evidence>